<feature type="compositionally biased region" description="Basic and acidic residues" evidence="1">
    <location>
        <begin position="101"/>
        <end position="116"/>
    </location>
</feature>
<gene>
    <name evidence="2" type="ORF">BDY21DRAFT_358308</name>
</gene>
<evidence type="ECO:0000313" key="3">
    <source>
        <dbReference type="Proteomes" id="UP000799766"/>
    </source>
</evidence>
<feature type="region of interest" description="Disordered" evidence="1">
    <location>
        <begin position="71"/>
        <end position="127"/>
    </location>
</feature>
<feature type="compositionally biased region" description="Basic and acidic residues" evidence="1">
    <location>
        <begin position="81"/>
        <end position="91"/>
    </location>
</feature>
<evidence type="ECO:0000256" key="1">
    <source>
        <dbReference type="SAM" id="MobiDB-lite"/>
    </source>
</evidence>
<dbReference type="EMBL" id="MU001704">
    <property type="protein sequence ID" value="KAF2452776.1"/>
    <property type="molecule type" value="Genomic_DNA"/>
</dbReference>
<evidence type="ECO:0000313" key="2">
    <source>
        <dbReference type="EMBL" id="KAF2452776.1"/>
    </source>
</evidence>
<dbReference type="AlphaFoldDB" id="A0A6A6NM62"/>
<proteinExistence type="predicted"/>
<reference evidence="2" key="1">
    <citation type="journal article" date="2020" name="Stud. Mycol.">
        <title>101 Dothideomycetes genomes: a test case for predicting lifestyles and emergence of pathogens.</title>
        <authorList>
            <person name="Haridas S."/>
            <person name="Albert R."/>
            <person name="Binder M."/>
            <person name="Bloem J."/>
            <person name="Labutti K."/>
            <person name="Salamov A."/>
            <person name="Andreopoulos B."/>
            <person name="Baker S."/>
            <person name="Barry K."/>
            <person name="Bills G."/>
            <person name="Bluhm B."/>
            <person name="Cannon C."/>
            <person name="Castanera R."/>
            <person name="Culley D."/>
            <person name="Daum C."/>
            <person name="Ezra D."/>
            <person name="Gonzalez J."/>
            <person name="Henrissat B."/>
            <person name="Kuo A."/>
            <person name="Liang C."/>
            <person name="Lipzen A."/>
            <person name="Lutzoni F."/>
            <person name="Magnuson J."/>
            <person name="Mondo S."/>
            <person name="Nolan M."/>
            <person name="Ohm R."/>
            <person name="Pangilinan J."/>
            <person name="Park H.-J."/>
            <person name="Ramirez L."/>
            <person name="Alfaro M."/>
            <person name="Sun H."/>
            <person name="Tritt A."/>
            <person name="Yoshinaga Y."/>
            <person name="Zwiers L.-H."/>
            <person name="Turgeon B."/>
            <person name="Goodwin S."/>
            <person name="Spatafora J."/>
            <person name="Crous P."/>
            <person name="Grigoriev I."/>
        </authorList>
    </citation>
    <scope>NUCLEOTIDE SEQUENCE</scope>
    <source>
        <strain evidence="2">ATCC 16933</strain>
    </source>
</reference>
<organism evidence="2 3">
    <name type="scientific">Lineolata rhizophorae</name>
    <dbReference type="NCBI Taxonomy" id="578093"/>
    <lineage>
        <taxon>Eukaryota</taxon>
        <taxon>Fungi</taxon>
        <taxon>Dikarya</taxon>
        <taxon>Ascomycota</taxon>
        <taxon>Pezizomycotina</taxon>
        <taxon>Dothideomycetes</taxon>
        <taxon>Dothideomycetes incertae sedis</taxon>
        <taxon>Lineolatales</taxon>
        <taxon>Lineolataceae</taxon>
        <taxon>Lineolata</taxon>
    </lineage>
</organism>
<dbReference type="Proteomes" id="UP000799766">
    <property type="component" value="Unassembled WGS sequence"/>
</dbReference>
<name>A0A6A6NM62_9PEZI</name>
<sequence length="127" mass="12925">MSCGGGVASEIRERAVAAEAEAEGDGGGLIVRAWAGWRALMAGCRLPAPSLHGPRAGRKLGRAVLNGRQDGYGACAPSPPTRDDASKKAGERSVLGGGKSPVRDASSDLAREKEAWSHTCSPCLGVG</sequence>
<accession>A0A6A6NM62</accession>
<protein>
    <submittedName>
        <fullName evidence="2">Uncharacterized protein</fullName>
    </submittedName>
</protein>
<keyword evidence="3" id="KW-1185">Reference proteome</keyword>